<dbReference type="RefSeq" id="WP_005761786.1">
    <property type="nucleotide sequence ID" value="NZ_AJSX01000047.1"/>
</dbReference>
<dbReference type="Pfam" id="PF04191">
    <property type="entry name" value="PEMT"/>
    <property type="match status" value="1"/>
</dbReference>
<dbReference type="GO" id="GO:0032259">
    <property type="term" value="P:methylation"/>
    <property type="evidence" value="ECO:0007669"/>
    <property type="project" value="UniProtKB-KW"/>
</dbReference>
<keyword evidence="6" id="KW-0808">Transferase</keyword>
<dbReference type="eggNOG" id="COG2020">
    <property type="taxonomic scope" value="Bacteria"/>
</dbReference>
<name>I3D6G9_9PAST</name>
<evidence type="ECO:0000256" key="3">
    <source>
        <dbReference type="ARBA" id="ARBA00022989"/>
    </source>
</evidence>
<keyword evidence="3 5" id="KW-1133">Transmembrane helix</keyword>
<keyword evidence="6" id="KW-0489">Methyltransferase</keyword>
<evidence type="ECO:0000313" key="7">
    <source>
        <dbReference type="Proteomes" id="UP000006457"/>
    </source>
</evidence>
<feature type="transmembrane region" description="Helical" evidence="5">
    <location>
        <begin position="86"/>
        <end position="113"/>
    </location>
</feature>
<dbReference type="AlphaFoldDB" id="I3D6G9"/>
<dbReference type="PANTHER" id="PTHR12714">
    <property type="entry name" value="PROTEIN-S ISOPRENYLCYSTEINE O-METHYLTRANSFERASE"/>
    <property type="match status" value="1"/>
</dbReference>
<protein>
    <submittedName>
        <fullName evidence="6">Isoprenylcysteine carboxyl methyltransferase family protein</fullName>
    </submittedName>
</protein>
<dbReference type="Gene3D" id="1.20.120.1630">
    <property type="match status" value="1"/>
</dbReference>
<evidence type="ECO:0000256" key="4">
    <source>
        <dbReference type="ARBA" id="ARBA00023136"/>
    </source>
</evidence>
<dbReference type="Proteomes" id="UP000006457">
    <property type="component" value="Unassembled WGS sequence"/>
</dbReference>
<dbReference type="InterPro" id="IPR007318">
    <property type="entry name" value="Phopholipid_MeTrfase"/>
</dbReference>
<comment type="subcellular location">
    <subcellularLocation>
        <location evidence="1">Endomembrane system</location>
        <topology evidence="1">Multi-pass membrane protein</topology>
    </subcellularLocation>
</comment>
<dbReference type="OrthoDB" id="9811969at2"/>
<keyword evidence="7" id="KW-1185">Reference proteome</keyword>
<dbReference type="PATRIC" id="fig|1095749.3.peg.2060"/>
<proteinExistence type="predicted"/>
<accession>I3D6G9</accession>
<evidence type="ECO:0000256" key="1">
    <source>
        <dbReference type="ARBA" id="ARBA00004127"/>
    </source>
</evidence>
<comment type="caution">
    <text evidence="6">The sequence shown here is derived from an EMBL/GenBank/DDBJ whole genome shotgun (WGS) entry which is preliminary data.</text>
</comment>
<keyword evidence="4 5" id="KW-0472">Membrane</keyword>
<feature type="transmembrane region" description="Helical" evidence="5">
    <location>
        <begin position="34"/>
        <end position="52"/>
    </location>
</feature>
<dbReference type="GO" id="GO:0008168">
    <property type="term" value="F:methyltransferase activity"/>
    <property type="evidence" value="ECO:0007669"/>
    <property type="project" value="UniProtKB-KW"/>
</dbReference>
<evidence type="ECO:0000313" key="6">
    <source>
        <dbReference type="EMBL" id="EIJ67312.1"/>
    </source>
</evidence>
<feature type="transmembrane region" description="Helical" evidence="5">
    <location>
        <begin position="6"/>
        <end position="27"/>
    </location>
</feature>
<dbReference type="EMBL" id="AJSX01000047">
    <property type="protein sequence ID" value="EIJ67312.1"/>
    <property type="molecule type" value="Genomic_DNA"/>
</dbReference>
<sequence length="144" mass="16729">MLFIPPPLIFVFAGIFIKFLPHLGLLLPMHFTASVVAIVAVIVASLGVWEFYKHQTTINPYDLEKTDRLVTSGIYRVSRNPMYLSLLLFLVAEVLWLGKPTGLLGIIIFILWMNMGQIKEEEKILTDKFTEDYLNYRKKVRRWL</sequence>
<dbReference type="GO" id="GO:0012505">
    <property type="term" value="C:endomembrane system"/>
    <property type="evidence" value="ECO:0007669"/>
    <property type="project" value="UniProtKB-SubCell"/>
</dbReference>
<evidence type="ECO:0000256" key="2">
    <source>
        <dbReference type="ARBA" id="ARBA00022692"/>
    </source>
</evidence>
<evidence type="ECO:0000256" key="5">
    <source>
        <dbReference type="SAM" id="Phobius"/>
    </source>
</evidence>
<keyword evidence="2 5" id="KW-0812">Transmembrane</keyword>
<organism evidence="6 7">
    <name type="scientific">Pasteurella bettyae CCUG 2042</name>
    <dbReference type="NCBI Taxonomy" id="1095749"/>
    <lineage>
        <taxon>Bacteria</taxon>
        <taxon>Pseudomonadati</taxon>
        <taxon>Pseudomonadota</taxon>
        <taxon>Gammaproteobacteria</taxon>
        <taxon>Pasteurellales</taxon>
        <taxon>Pasteurellaceae</taxon>
        <taxon>Pasteurella</taxon>
    </lineage>
</organism>
<gene>
    <name evidence="6" type="ORF">HMPREF1052_0725</name>
</gene>
<reference evidence="6 7" key="1">
    <citation type="submission" date="2012-03" db="EMBL/GenBank/DDBJ databases">
        <authorList>
            <person name="Harkins D.M."/>
            <person name="Madupu R."/>
            <person name="Durkin A.S."/>
            <person name="Torralba M."/>
            <person name="Methe B."/>
            <person name="Sutton G.G."/>
            <person name="Nelson K.E."/>
        </authorList>
    </citation>
    <scope>NUCLEOTIDE SEQUENCE [LARGE SCALE GENOMIC DNA]</scope>
    <source>
        <strain evidence="6 7">CCUG 2042</strain>
    </source>
</reference>
<dbReference type="PANTHER" id="PTHR12714:SF24">
    <property type="entry name" value="SLR1182 PROTEIN"/>
    <property type="match status" value="1"/>
</dbReference>